<evidence type="ECO:0000313" key="1">
    <source>
        <dbReference type="EMBL" id="AWG33191.1"/>
    </source>
</evidence>
<name>A0AAD0NFF3_9BURK</name>
<dbReference type="EMBL" id="CP021069">
    <property type="protein sequence ID" value="AWG33191.1"/>
    <property type="molecule type" value="Genomic_DNA"/>
</dbReference>
<dbReference type="Proteomes" id="UP000244809">
    <property type="component" value="Chromosome 3"/>
</dbReference>
<evidence type="ECO:0000313" key="2">
    <source>
        <dbReference type="Proteomes" id="UP000244809"/>
    </source>
</evidence>
<proteinExistence type="predicted"/>
<reference evidence="1 2" key="1">
    <citation type="submission" date="2017-04" db="EMBL/GenBank/DDBJ databases">
        <title>Complete genome sequence of Burkholderia cenocepacia PC184 Midwest clone.</title>
        <authorList>
            <person name="Mulks M.H."/>
            <person name="Cooper V.S."/>
        </authorList>
    </citation>
    <scope>NUCLEOTIDE SEQUENCE [LARGE SCALE GENOMIC DNA]</scope>
    <source>
        <strain evidence="1 2">PC184 Mulks</strain>
    </source>
</reference>
<protein>
    <submittedName>
        <fullName evidence="1">Uncharacterized protein</fullName>
    </submittedName>
</protein>
<dbReference type="RefSeq" id="WP_034174101.1">
    <property type="nucleotide sequence ID" value="NZ_CADEUB010000012.1"/>
</dbReference>
<gene>
    <name evidence="1" type="ORF">B9Z07_31635</name>
</gene>
<sequence length="238" mass="25726">MDAGFQAFTESGLYQIDGRTPNYQLVQAMSGRAVDTSLQLAVNDAGKPFGATLPSIAFSFNATAGPMYGVYASDGVGITVWNVSIDGGVYTIRFVTERPCAVYFFLFDRTPPVNSGFGFQVFAPDTKLIADTSVPFLRVLDVIVDHYVPDTGFVTIGAPSPQWQSRSYGRPVLVSAIAPVHVGWSYDPAGLEMTSIRVTGGTIAWGTSMWGGGKKPNFTGFKEQWHHMFMVLDATGIL</sequence>
<dbReference type="AlphaFoldDB" id="A0AAD0NFF3"/>
<accession>A0AAD0NFF3</accession>
<organism evidence="1 2">
    <name type="scientific">Burkholderia cenocepacia</name>
    <dbReference type="NCBI Taxonomy" id="95486"/>
    <lineage>
        <taxon>Bacteria</taxon>
        <taxon>Pseudomonadati</taxon>
        <taxon>Pseudomonadota</taxon>
        <taxon>Betaproteobacteria</taxon>
        <taxon>Burkholderiales</taxon>
        <taxon>Burkholderiaceae</taxon>
        <taxon>Burkholderia</taxon>
        <taxon>Burkholderia cepacia complex</taxon>
    </lineage>
</organism>